<dbReference type="EMBL" id="JBBPBK010000004">
    <property type="protein sequence ID" value="KAK9287145.1"/>
    <property type="molecule type" value="Genomic_DNA"/>
</dbReference>
<feature type="compositionally biased region" description="Basic and acidic residues" evidence="1">
    <location>
        <begin position="16"/>
        <end position="25"/>
    </location>
</feature>
<evidence type="ECO:0000313" key="3">
    <source>
        <dbReference type="Proteomes" id="UP001415857"/>
    </source>
</evidence>
<name>A0AAP0RXR5_LIQFO</name>
<evidence type="ECO:0000256" key="1">
    <source>
        <dbReference type="SAM" id="MobiDB-lite"/>
    </source>
</evidence>
<dbReference type="AlphaFoldDB" id="A0AAP0RXR5"/>
<evidence type="ECO:0000313" key="2">
    <source>
        <dbReference type="EMBL" id="KAK9287145.1"/>
    </source>
</evidence>
<protein>
    <submittedName>
        <fullName evidence="2">Uncharacterized protein</fullName>
    </submittedName>
</protein>
<accession>A0AAP0RXR5</accession>
<dbReference type="PANTHER" id="PTHR47809:SF2">
    <property type="entry name" value="DNA-BINDING BROMODOMAIN-CONTAINING PROTEIN"/>
    <property type="match status" value="1"/>
</dbReference>
<organism evidence="2 3">
    <name type="scientific">Liquidambar formosana</name>
    <name type="common">Formosan gum</name>
    <dbReference type="NCBI Taxonomy" id="63359"/>
    <lineage>
        <taxon>Eukaryota</taxon>
        <taxon>Viridiplantae</taxon>
        <taxon>Streptophyta</taxon>
        <taxon>Embryophyta</taxon>
        <taxon>Tracheophyta</taxon>
        <taxon>Spermatophyta</taxon>
        <taxon>Magnoliopsida</taxon>
        <taxon>eudicotyledons</taxon>
        <taxon>Gunneridae</taxon>
        <taxon>Pentapetalae</taxon>
        <taxon>Saxifragales</taxon>
        <taxon>Altingiaceae</taxon>
        <taxon>Liquidambar</taxon>
    </lineage>
</organism>
<comment type="caution">
    <text evidence="2">The sequence shown here is derived from an EMBL/GenBank/DDBJ whole genome shotgun (WGS) entry which is preliminary data.</text>
</comment>
<reference evidence="2 3" key="1">
    <citation type="journal article" date="2024" name="Plant J.">
        <title>Genome sequences and population genomics reveal climatic adaptation and genomic divergence between two closely related sweetgum species.</title>
        <authorList>
            <person name="Xu W.Q."/>
            <person name="Ren C.Q."/>
            <person name="Zhang X.Y."/>
            <person name="Comes H.P."/>
            <person name="Liu X.H."/>
            <person name="Li Y.G."/>
            <person name="Kettle C.J."/>
            <person name="Jalonen R."/>
            <person name="Gaisberger H."/>
            <person name="Ma Y.Z."/>
            <person name="Qiu Y.X."/>
        </authorList>
    </citation>
    <scope>NUCLEOTIDE SEQUENCE [LARGE SCALE GENOMIC DNA]</scope>
    <source>
        <strain evidence="2">Hangzhou</strain>
    </source>
</reference>
<dbReference type="Proteomes" id="UP001415857">
    <property type="component" value="Unassembled WGS sequence"/>
</dbReference>
<proteinExistence type="predicted"/>
<gene>
    <name evidence="2" type="ORF">L1049_015556</name>
</gene>
<dbReference type="PANTHER" id="PTHR47809">
    <property type="entry name" value="DNA-BINDING BROMODOMAIN-CONTAINING PROTEIN"/>
    <property type="match status" value="1"/>
</dbReference>
<feature type="region of interest" description="Disordered" evidence="1">
    <location>
        <begin position="1"/>
        <end position="25"/>
    </location>
</feature>
<keyword evidence="3" id="KW-1185">Reference proteome</keyword>
<sequence length="83" mass="9515">MTVHDEEENSAVQQQRLKESQEKHKKSKIYENFRFENPMLLKLCGTLFPENPRSVWSGPHSLVQQQGSGRSSSIHAAIATFMK</sequence>